<keyword evidence="2" id="KW-0285">Flavoprotein</keyword>
<dbReference type="EMBL" id="PDHH01000009">
    <property type="protein sequence ID" value="PSM51330.1"/>
    <property type="molecule type" value="Genomic_DNA"/>
</dbReference>
<evidence type="ECO:0000256" key="3">
    <source>
        <dbReference type="ARBA" id="ARBA00022643"/>
    </source>
</evidence>
<dbReference type="SUPFAM" id="SSF51395">
    <property type="entry name" value="FMN-linked oxidoreductases"/>
    <property type="match status" value="1"/>
</dbReference>
<organism evidence="5 6">
    <name type="scientific">Campylobacter blaseri</name>
    <dbReference type="NCBI Taxonomy" id="2042961"/>
    <lineage>
        <taxon>Bacteria</taxon>
        <taxon>Pseudomonadati</taxon>
        <taxon>Campylobacterota</taxon>
        <taxon>Epsilonproteobacteria</taxon>
        <taxon>Campylobacterales</taxon>
        <taxon>Campylobacteraceae</taxon>
        <taxon>Campylobacter</taxon>
    </lineage>
</organism>
<evidence type="ECO:0000256" key="1">
    <source>
        <dbReference type="ARBA" id="ARBA00001917"/>
    </source>
</evidence>
<keyword evidence="6" id="KW-1185">Reference proteome</keyword>
<dbReference type="InterPro" id="IPR013785">
    <property type="entry name" value="Aldolase_TIM"/>
</dbReference>
<comment type="caution">
    <text evidence="5">The sequence shown here is derived from an EMBL/GenBank/DDBJ whole genome shotgun (WGS) entry which is preliminary data.</text>
</comment>
<dbReference type="InterPro" id="IPR000262">
    <property type="entry name" value="FMN-dep_DH"/>
</dbReference>
<dbReference type="Proteomes" id="UP000240535">
    <property type="component" value="Unassembled WGS sequence"/>
</dbReference>
<dbReference type="Gene3D" id="3.20.20.70">
    <property type="entry name" value="Aldolase class I"/>
    <property type="match status" value="2"/>
</dbReference>
<comment type="cofactor">
    <cofactor evidence="1">
        <name>FMN</name>
        <dbReference type="ChEBI" id="CHEBI:58210"/>
    </cofactor>
</comment>
<gene>
    <name evidence="5" type="ORF">CQ405_08870</name>
</gene>
<dbReference type="Pfam" id="PF01070">
    <property type="entry name" value="FMN_dh"/>
    <property type="match status" value="1"/>
</dbReference>
<evidence type="ECO:0000313" key="6">
    <source>
        <dbReference type="Proteomes" id="UP000240535"/>
    </source>
</evidence>
<dbReference type="AlphaFoldDB" id="A0A2P8QYN0"/>
<evidence type="ECO:0000256" key="2">
    <source>
        <dbReference type="ARBA" id="ARBA00022630"/>
    </source>
</evidence>
<dbReference type="PANTHER" id="PTHR10578:SF107">
    <property type="entry name" value="2-HYDROXYACID OXIDASE 1"/>
    <property type="match status" value="1"/>
</dbReference>
<accession>A0A2P8QYN0</accession>
<reference evidence="6" key="1">
    <citation type="submission" date="2017-10" db="EMBL/GenBank/DDBJ databases">
        <title>Campylobacter species from seals.</title>
        <authorList>
            <person name="Gilbert M.J."/>
            <person name="Zomer A.L."/>
            <person name="Timmerman A.J."/>
            <person name="Duim B."/>
            <person name="Wagenaar J.A."/>
        </authorList>
    </citation>
    <scope>NUCLEOTIDE SEQUENCE [LARGE SCALE GENOMIC DNA]</scope>
    <source>
        <strain evidence="6">17S00004-5</strain>
    </source>
</reference>
<name>A0A2P8QYN0_9BACT</name>
<proteinExistence type="predicted"/>
<evidence type="ECO:0000313" key="5">
    <source>
        <dbReference type="EMBL" id="PSM51330.1"/>
    </source>
</evidence>
<protein>
    <recommendedName>
        <fullName evidence="4">FMN-dependent dehydrogenase domain-containing protein</fullName>
    </recommendedName>
</protein>
<evidence type="ECO:0000259" key="4">
    <source>
        <dbReference type="Pfam" id="PF01070"/>
    </source>
</evidence>
<keyword evidence="3" id="KW-0288">FMN</keyword>
<dbReference type="OrthoDB" id="9770452at2"/>
<dbReference type="GO" id="GO:0016491">
    <property type="term" value="F:oxidoreductase activity"/>
    <property type="evidence" value="ECO:0007669"/>
    <property type="project" value="InterPro"/>
</dbReference>
<sequence length="164" mass="17575">MLTCVKNASYTAIISTVDALGPGQSENFIAVESSFHPDKTFGNHDPKIGGSGNFLNQKTSLTTKDIEFIKSFTRLPVIVKGVLRADDAKRFVKAVAMGADAVAVGRPILYGLGLDRSQGVKSVIDFLNKDLVAVLILSDAGKLSDLDSSYIDIVGENSKFSTYK</sequence>
<dbReference type="PANTHER" id="PTHR10578">
    <property type="entry name" value="S -2-HYDROXY-ACID OXIDASE-RELATED"/>
    <property type="match status" value="1"/>
</dbReference>
<feature type="domain" description="FMN-dependent dehydrogenase" evidence="4">
    <location>
        <begin position="92"/>
        <end position="151"/>
    </location>
</feature>